<organism evidence="2 3">
    <name type="scientific">Microbotryum silenes-dioicae</name>
    <dbReference type="NCBI Taxonomy" id="796604"/>
    <lineage>
        <taxon>Eukaryota</taxon>
        <taxon>Fungi</taxon>
        <taxon>Dikarya</taxon>
        <taxon>Basidiomycota</taxon>
        <taxon>Pucciniomycotina</taxon>
        <taxon>Microbotryomycetes</taxon>
        <taxon>Microbotryales</taxon>
        <taxon>Microbotryaceae</taxon>
        <taxon>Microbotryum</taxon>
    </lineage>
</organism>
<sequence length="48" mass="5474">MADFGERAMWIPGANDHMRTQLTRPEADCDMDDVDQRFRDPSPPPGAR</sequence>
<evidence type="ECO:0000256" key="1">
    <source>
        <dbReference type="SAM" id="MobiDB-lite"/>
    </source>
</evidence>
<reference evidence="2 3" key="1">
    <citation type="submission" date="2016-11" db="EMBL/GenBank/DDBJ databases">
        <authorList>
            <person name="Jaros S."/>
            <person name="Januszkiewicz K."/>
            <person name="Wedrychowicz H."/>
        </authorList>
    </citation>
    <scope>NUCLEOTIDE SEQUENCE [LARGE SCALE GENOMIC DNA]</scope>
</reference>
<dbReference type="EMBL" id="FQNC01000081">
    <property type="protein sequence ID" value="SGZ15744.1"/>
    <property type="molecule type" value="Genomic_DNA"/>
</dbReference>
<accession>A0A2X0NC18</accession>
<dbReference type="AlphaFoldDB" id="A0A2X0NC18"/>
<dbReference type="Proteomes" id="UP000249464">
    <property type="component" value="Unassembled WGS sequence"/>
</dbReference>
<proteinExistence type="predicted"/>
<evidence type="ECO:0000313" key="3">
    <source>
        <dbReference type="Proteomes" id="UP000249464"/>
    </source>
</evidence>
<protein>
    <submittedName>
        <fullName evidence="2">BQ5605_C029g10697 protein</fullName>
    </submittedName>
</protein>
<keyword evidence="3" id="KW-1185">Reference proteome</keyword>
<name>A0A2X0NC18_9BASI</name>
<gene>
    <name evidence="2" type="primary">BQ5605_C029g10697</name>
    <name evidence="2" type="ORF">BQ5605_C029G10697</name>
</gene>
<evidence type="ECO:0000313" key="2">
    <source>
        <dbReference type="EMBL" id="SGZ15744.1"/>
    </source>
</evidence>
<feature type="region of interest" description="Disordered" evidence="1">
    <location>
        <begin position="1"/>
        <end position="48"/>
    </location>
</feature>